<protein>
    <submittedName>
        <fullName evidence="2">Putative ovule protein</fullName>
    </submittedName>
</protein>
<sequence length="64" mass="7754">MRVMRLLSSKEFFHFSYFFQLIFYGRQAIIQLFIFLMSFAFTPPQSQIHGYGFDVHNTFLQFLC</sequence>
<organism evidence="2">
    <name type="scientific">Solanum chacoense</name>
    <name type="common">Chaco potato</name>
    <dbReference type="NCBI Taxonomy" id="4108"/>
    <lineage>
        <taxon>Eukaryota</taxon>
        <taxon>Viridiplantae</taxon>
        <taxon>Streptophyta</taxon>
        <taxon>Embryophyta</taxon>
        <taxon>Tracheophyta</taxon>
        <taxon>Spermatophyta</taxon>
        <taxon>Magnoliopsida</taxon>
        <taxon>eudicotyledons</taxon>
        <taxon>Gunneridae</taxon>
        <taxon>Pentapetalae</taxon>
        <taxon>asterids</taxon>
        <taxon>lamiids</taxon>
        <taxon>Solanales</taxon>
        <taxon>Solanaceae</taxon>
        <taxon>Solanoideae</taxon>
        <taxon>Solaneae</taxon>
        <taxon>Solanum</taxon>
    </lineage>
</organism>
<name>A0A0V0GI84_SOLCH</name>
<evidence type="ECO:0000313" key="2">
    <source>
        <dbReference type="EMBL" id="JAP07980.1"/>
    </source>
</evidence>
<dbReference type="EMBL" id="GEDG01037697">
    <property type="protein sequence ID" value="JAP07980.1"/>
    <property type="molecule type" value="Transcribed_RNA"/>
</dbReference>
<reference evidence="2" key="1">
    <citation type="submission" date="2015-12" db="EMBL/GenBank/DDBJ databases">
        <title>Gene expression during late stages of embryo sac development: a critical building block for successful pollen-pistil interactions.</title>
        <authorList>
            <person name="Liu Y."/>
            <person name="Joly V."/>
            <person name="Sabar M."/>
            <person name="Matton D.P."/>
        </authorList>
    </citation>
    <scope>NUCLEOTIDE SEQUENCE</scope>
</reference>
<dbReference type="AlphaFoldDB" id="A0A0V0GI84"/>
<keyword evidence="1" id="KW-0472">Membrane</keyword>
<evidence type="ECO:0000256" key="1">
    <source>
        <dbReference type="SAM" id="Phobius"/>
    </source>
</evidence>
<keyword evidence="1" id="KW-1133">Transmembrane helix</keyword>
<accession>A0A0V0GI84</accession>
<proteinExistence type="predicted"/>
<feature type="transmembrane region" description="Helical" evidence="1">
    <location>
        <begin position="21"/>
        <end position="41"/>
    </location>
</feature>
<keyword evidence="1" id="KW-0812">Transmembrane</keyword>